<protein>
    <submittedName>
        <fullName evidence="2">Uncharacterized protein</fullName>
    </submittedName>
</protein>
<proteinExistence type="predicted"/>
<evidence type="ECO:0000256" key="1">
    <source>
        <dbReference type="SAM" id="MobiDB-lite"/>
    </source>
</evidence>
<sequence>MVSAIAVRTASRSGGRAALMATGDPVSTGHSPAGGVAEQQHIVFNLVAFDAGEHQVADHEGANDTSSDPKPAITSEDSASAKFGWSTNQLAEARGPAAS</sequence>
<dbReference type="EMBL" id="BONG01000041">
    <property type="protein sequence ID" value="GIF92132.1"/>
    <property type="molecule type" value="Genomic_DNA"/>
</dbReference>
<evidence type="ECO:0000313" key="3">
    <source>
        <dbReference type="Proteomes" id="UP000619293"/>
    </source>
</evidence>
<feature type="region of interest" description="Disordered" evidence="1">
    <location>
        <begin position="54"/>
        <end position="99"/>
    </location>
</feature>
<feature type="region of interest" description="Disordered" evidence="1">
    <location>
        <begin position="8"/>
        <end position="34"/>
    </location>
</feature>
<dbReference type="Proteomes" id="UP000619293">
    <property type="component" value="Unassembled WGS sequence"/>
</dbReference>
<gene>
    <name evidence="2" type="ORF">Cch02nite_55760</name>
</gene>
<name>A0A8J3JW00_9ACTN</name>
<keyword evidence="3" id="KW-1185">Reference proteome</keyword>
<accession>A0A8J3JW00</accession>
<evidence type="ECO:0000313" key="2">
    <source>
        <dbReference type="EMBL" id="GIF92132.1"/>
    </source>
</evidence>
<dbReference type="AlphaFoldDB" id="A0A8J3JW00"/>
<comment type="caution">
    <text evidence="2">The sequence shown here is derived from an EMBL/GenBank/DDBJ whole genome shotgun (WGS) entry which is preliminary data.</text>
</comment>
<organism evidence="2 3">
    <name type="scientific">Catellatospora chokoriensis</name>
    <dbReference type="NCBI Taxonomy" id="310353"/>
    <lineage>
        <taxon>Bacteria</taxon>
        <taxon>Bacillati</taxon>
        <taxon>Actinomycetota</taxon>
        <taxon>Actinomycetes</taxon>
        <taxon>Micromonosporales</taxon>
        <taxon>Micromonosporaceae</taxon>
        <taxon>Catellatospora</taxon>
    </lineage>
</organism>
<reference evidence="2 3" key="1">
    <citation type="submission" date="2021-01" db="EMBL/GenBank/DDBJ databases">
        <title>Whole genome shotgun sequence of Catellatospora chokoriensis NBRC 107358.</title>
        <authorList>
            <person name="Komaki H."/>
            <person name="Tamura T."/>
        </authorList>
    </citation>
    <scope>NUCLEOTIDE SEQUENCE [LARGE SCALE GENOMIC DNA]</scope>
    <source>
        <strain evidence="2 3">NBRC 107358</strain>
    </source>
</reference>